<proteinExistence type="predicted"/>
<sequence length="553" mass="60466">MTSSPLATGQTSSPRMSKSLQNTPPPFSHMPNSDHFNHPFSSMRSPGSPSSLRRSSPLASNMPFRSPPVGSSSIFPQRRRFSEHNLGVGMSNSGMRTSSFGSLVGSYEESLLNGRMSTLPSKPLIFDAELGVLGLGKCKASLRCPPHINFKFPAHFYNLEGVAGKEGKASPSSPYVGTIDLDTYYMDRLLDTGLESLDLGEDEAESSAKMDGLMMKSQAMCPSSPSKGLPFARRTLPRPAKQSKKPHFPGYRVPAKGQIQLVIKNPNLTAVKVFLVPYDLTDMPAGTKTFVRQKCHAASPTTPLLDSNATFQSVPNGSPIATTSNRAPASAKETLRYAVHLQFCAVQAPVKPGKAGFEGVRRSKRDVNGDKIDVDQGTGSRSTSKSEPRIYLHKSIRVVFSARVPDKSEKLTNATETPRGAQGEGMYSTYNGPSEEWKYARQTAKERIFASRRYDQDDQSAAFIINSDPNGERWEGGDMELDESNMDQEQINGVEITPRSSQDRMTEDRALLENWHASLASRPTLMRRISSQTSITHSSQKSLSSGRGPTSMD</sequence>
<evidence type="ECO:0000256" key="1">
    <source>
        <dbReference type="SAM" id="MobiDB-lite"/>
    </source>
</evidence>
<dbReference type="Pfam" id="PF13889">
    <property type="entry name" value="Chromosome_seg"/>
    <property type="match status" value="1"/>
</dbReference>
<evidence type="ECO:0000313" key="4">
    <source>
        <dbReference type="Proteomes" id="UP000245771"/>
    </source>
</evidence>
<feature type="compositionally biased region" description="Polar residues" evidence="1">
    <location>
        <begin position="1"/>
        <end position="22"/>
    </location>
</feature>
<organism evidence="3 4">
    <name type="scientific">Meira miltonrushii</name>
    <dbReference type="NCBI Taxonomy" id="1280837"/>
    <lineage>
        <taxon>Eukaryota</taxon>
        <taxon>Fungi</taxon>
        <taxon>Dikarya</taxon>
        <taxon>Basidiomycota</taxon>
        <taxon>Ustilaginomycotina</taxon>
        <taxon>Exobasidiomycetes</taxon>
        <taxon>Exobasidiales</taxon>
        <taxon>Brachybasidiaceae</taxon>
        <taxon>Meira</taxon>
    </lineage>
</organism>
<protein>
    <recommendedName>
        <fullName evidence="2">Atos-like conserved domain-containing protein</fullName>
    </recommendedName>
</protein>
<dbReference type="PANTHER" id="PTHR13199:SF11">
    <property type="entry name" value="PROTEIN ATOSSA"/>
    <property type="match status" value="1"/>
</dbReference>
<dbReference type="RefSeq" id="XP_025357677.1">
    <property type="nucleotide sequence ID" value="XM_025500267.1"/>
</dbReference>
<dbReference type="GeneID" id="37022048"/>
<dbReference type="Proteomes" id="UP000245771">
    <property type="component" value="Unassembled WGS sequence"/>
</dbReference>
<feature type="compositionally biased region" description="Polar residues" evidence="1">
    <location>
        <begin position="543"/>
        <end position="553"/>
    </location>
</feature>
<feature type="region of interest" description="Disordered" evidence="1">
    <location>
        <begin position="368"/>
        <end position="387"/>
    </location>
</feature>
<dbReference type="OrthoDB" id="8625101at2759"/>
<dbReference type="InterPro" id="IPR033473">
    <property type="entry name" value="Atos-like_C"/>
</dbReference>
<feature type="domain" description="Atos-like conserved" evidence="2">
    <location>
        <begin position="103"/>
        <end position="176"/>
    </location>
</feature>
<dbReference type="AlphaFoldDB" id="A0A316VPC6"/>
<feature type="region of interest" description="Disordered" evidence="1">
    <location>
        <begin position="1"/>
        <end position="76"/>
    </location>
</feature>
<dbReference type="EMBL" id="KZ819602">
    <property type="protein sequence ID" value="PWN37375.1"/>
    <property type="molecule type" value="Genomic_DNA"/>
</dbReference>
<dbReference type="InterPro" id="IPR051506">
    <property type="entry name" value="ATOS_Transcription_Regulators"/>
</dbReference>
<feature type="compositionally biased region" description="Low complexity" evidence="1">
    <location>
        <begin position="529"/>
        <end position="542"/>
    </location>
</feature>
<gene>
    <name evidence="3" type="ORF">FA14DRAFT_170231</name>
</gene>
<feature type="region of interest" description="Disordered" evidence="1">
    <location>
        <begin position="523"/>
        <end position="553"/>
    </location>
</feature>
<evidence type="ECO:0000313" key="3">
    <source>
        <dbReference type="EMBL" id="PWN37375.1"/>
    </source>
</evidence>
<keyword evidence="4" id="KW-1185">Reference proteome</keyword>
<dbReference type="InParanoid" id="A0A316VPC6"/>
<dbReference type="InterPro" id="IPR025261">
    <property type="entry name" value="Atos-like_cons_dom"/>
</dbReference>
<accession>A0A316VPC6</accession>
<name>A0A316VPC6_9BASI</name>
<dbReference type="SMART" id="SM01177">
    <property type="entry name" value="DUF4210"/>
    <property type="match status" value="1"/>
</dbReference>
<reference evidence="3 4" key="1">
    <citation type="journal article" date="2018" name="Mol. Biol. Evol.">
        <title>Broad Genomic Sampling Reveals a Smut Pathogenic Ancestry of the Fungal Clade Ustilaginomycotina.</title>
        <authorList>
            <person name="Kijpornyongpan T."/>
            <person name="Mondo S.J."/>
            <person name="Barry K."/>
            <person name="Sandor L."/>
            <person name="Lee J."/>
            <person name="Lipzen A."/>
            <person name="Pangilinan J."/>
            <person name="LaButti K."/>
            <person name="Hainaut M."/>
            <person name="Henrissat B."/>
            <person name="Grigoriev I.V."/>
            <person name="Spatafora J.W."/>
            <person name="Aime M.C."/>
        </authorList>
    </citation>
    <scope>NUCLEOTIDE SEQUENCE [LARGE SCALE GENOMIC DNA]</scope>
    <source>
        <strain evidence="3 4">MCA 3882</strain>
    </source>
</reference>
<dbReference type="Pfam" id="PF13915">
    <property type="entry name" value="DUF4210"/>
    <property type="match status" value="1"/>
</dbReference>
<feature type="compositionally biased region" description="Low complexity" evidence="1">
    <location>
        <begin position="41"/>
        <end position="60"/>
    </location>
</feature>
<dbReference type="PANTHER" id="PTHR13199">
    <property type="entry name" value="GH03947P"/>
    <property type="match status" value="1"/>
</dbReference>
<evidence type="ECO:0000259" key="2">
    <source>
        <dbReference type="SMART" id="SM01177"/>
    </source>
</evidence>